<keyword evidence="2" id="KW-0067">ATP-binding</keyword>
<dbReference type="InterPro" id="IPR050168">
    <property type="entry name" value="AAA_ATPase_domain"/>
</dbReference>
<keyword evidence="3" id="KW-0175">Coiled coil</keyword>
<evidence type="ECO:0000256" key="1">
    <source>
        <dbReference type="ARBA" id="ARBA00022741"/>
    </source>
</evidence>
<feature type="domain" description="AAA+ ATPase" evidence="6">
    <location>
        <begin position="136"/>
        <end position="270"/>
    </location>
</feature>
<dbReference type="PROSITE" id="PS00674">
    <property type="entry name" value="AAA"/>
    <property type="match status" value="1"/>
</dbReference>
<evidence type="ECO:0000313" key="7">
    <source>
        <dbReference type="EMBL" id="AWB27868.1"/>
    </source>
</evidence>
<dbReference type="InterPro" id="IPR003959">
    <property type="entry name" value="ATPase_AAA_core"/>
</dbReference>
<dbReference type="FunFam" id="3.40.50.300:FF:001025">
    <property type="entry name" value="ATPase family, AAA domain-containing 2B"/>
    <property type="match status" value="1"/>
</dbReference>
<dbReference type="GO" id="GO:0005524">
    <property type="term" value="F:ATP binding"/>
    <property type="evidence" value="ECO:0007669"/>
    <property type="project" value="UniProtKB-KW"/>
</dbReference>
<accession>A0A2R4X255</accession>
<evidence type="ECO:0000259" key="6">
    <source>
        <dbReference type="SMART" id="SM00382"/>
    </source>
</evidence>
<feature type="transmembrane region" description="Helical" evidence="5">
    <location>
        <begin position="6"/>
        <end position="23"/>
    </location>
</feature>
<organism evidence="7 8">
    <name type="scientific">Halococcoides cellulosivorans</name>
    <dbReference type="NCBI Taxonomy" id="1679096"/>
    <lineage>
        <taxon>Archaea</taxon>
        <taxon>Methanobacteriati</taxon>
        <taxon>Methanobacteriota</taxon>
        <taxon>Stenosarchaea group</taxon>
        <taxon>Halobacteria</taxon>
        <taxon>Halobacteriales</taxon>
        <taxon>Haloarculaceae</taxon>
        <taxon>Halococcoides</taxon>
    </lineage>
</organism>
<proteinExistence type="predicted"/>
<keyword evidence="5" id="KW-1133">Transmembrane helix</keyword>
<sequence>MEPFSPWIGAASALFVVAVLAAYMDALEQPTWEQVLALGAIFVSTAGLLVTFDWRIIPIGVVGTVLYVFVDEDDGESLGSDDNDEHVTDAEDLVESDPGRDFDDVGGMNDLKATLRERVIRPLRSPGQYQRYGLGATDGVLLYGPPGCGKTYMAGAVAGELGFNFIEVGPTDFASKWVGQAPQNVENVFEAAREHSPCIVFIDEIDAVAGDRSSDMTNSEQQMVNQLLTELQSDNDDVVVIGATNYLDDIDDAILRSGRFDERIEVPPPDPAAREEIFALHLPDRKTTDGIDLDAAVTATEGYASSDVELVAELAARHAMAAGDPVDSGHVAAAIEETTTSLTGWLHRYDHIGLGEDSSVAQPDGTNLPAAEVVESDLATTFDDVPGMNDQKRALVERLIEPLANPDAYADHDVDVVDGVVLYGPPGCGKAALTRALAGELGLPLIELGPETLVERDDADPGEVVDELCAIARANAPSVLHVEALETLAPTDARQATLGHHLASALRAIESADVVVVGTTSDLTSVENEVLATGVFDDRIEVPAPDRDTRQAVLEAWIDADVVADHFDWGRGARVLDGYALTDIETIAEQVARTAVRTDDPATVGDVERVAEEIGSSLGESVEQPGLSYIN</sequence>
<feature type="transmembrane region" description="Helical" evidence="5">
    <location>
        <begin position="35"/>
        <end position="57"/>
    </location>
</feature>
<dbReference type="Pfam" id="PF00004">
    <property type="entry name" value="AAA"/>
    <property type="match status" value="2"/>
</dbReference>
<dbReference type="InterPro" id="IPR027417">
    <property type="entry name" value="P-loop_NTPase"/>
</dbReference>
<evidence type="ECO:0000313" key="8">
    <source>
        <dbReference type="Proteomes" id="UP000244727"/>
    </source>
</evidence>
<dbReference type="InterPro" id="IPR003960">
    <property type="entry name" value="ATPase_AAA_CS"/>
</dbReference>
<evidence type="ECO:0000256" key="2">
    <source>
        <dbReference type="ARBA" id="ARBA00022840"/>
    </source>
</evidence>
<dbReference type="Gene3D" id="3.40.50.300">
    <property type="entry name" value="P-loop containing nucleotide triphosphate hydrolases"/>
    <property type="match status" value="2"/>
</dbReference>
<evidence type="ECO:0000256" key="3">
    <source>
        <dbReference type="ARBA" id="ARBA00023054"/>
    </source>
</evidence>
<evidence type="ECO:0000256" key="4">
    <source>
        <dbReference type="SAM" id="MobiDB-lite"/>
    </source>
</evidence>
<gene>
    <name evidence="7" type="ORF">HARCEL1_09155</name>
</gene>
<dbReference type="GO" id="GO:0016887">
    <property type="term" value="F:ATP hydrolysis activity"/>
    <property type="evidence" value="ECO:0007669"/>
    <property type="project" value="InterPro"/>
</dbReference>
<keyword evidence="5" id="KW-0472">Membrane</keyword>
<dbReference type="SMART" id="SM00382">
    <property type="entry name" value="AAA"/>
    <property type="match status" value="2"/>
</dbReference>
<dbReference type="SUPFAM" id="SSF52540">
    <property type="entry name" value="P-loop containing nucleoside triphosphate hydrolases"/>
    <property type="match status" value="2"/>
</dbReference>
<dbReference type="PANTHER" id="PTHR23077">
    <property type="entry name" value="AAA-FAMILY ATPASE"/>
    <property type="match status" value="1"/>
</dbReference>
<reference evidence="7 8" key="1">
    <citation type="submission" date="2018-04" db="EMBL/GenBank/DDBJ databases">
        <title>Halococcoides cellulosivorans gen. nov., sp. nov., an extremely halophilic cellulose-utilizing haloarchaeon from hypersaline lakes.</title>
        <authorList>
            <person name="Sorokin D.Y."/>
            <person name="Toshchakov S.V."/>
            <person name="Samarov N.I."/>
            <person name="Korzhenkov A."/>
            <person name="Kublanov I.V."/>
        </authorList>
    </citation>
    <scope>NUCLEOTIDE SEQUENCE [LARGE SCALE GENOMIC DNA]</scope>
    <source>
        <strain evidence="7 8">HArcel1</strain>
    </source>
</reference>
<evidence type="ECO:0000256" key="5">
    <source>
        <dbReference type="SAM" id="Phobius"/>
    </source>
</evidence>
<name>A0A2R4X255_9EURY</name>
<keyword evidence="1" id="KW-0547">Nucleotide-binding</keyword>
<feature type="region of interest" description="Disordered" evidence="4">
    <location>
        <begin position="77"/>
        <end position="99"/>
    </location>
</feature>
<feature type="domain" description="AAA+ ATPase" evidence="6">
    <location>
        <begin position="416"/>
        <end position="546"/>
    </location>
</feature>
<dbReference type="PANTHER" id="PTHR23077:SF171">
    <property type="entry name" value="NUCLEAR VALOSIN-CONTAINING PROTEIN-LIKE"/>
    <property type="match status" value="1"/>
</dbReference>
<dbReference type="Proteomes" id="UP000244727">
    <property type="component" value="Chromosome"/>
</dbReference>
<feature type="compositionally biased region" description="Acidic residues" evidence="4">
    <location>
        <begin position="77"/>
        <end position="95"/>
    </location>
</feature>
<dbReference type="Gene3D" id="1.10.8.60">
    <property type="match status" value="2"/>
</dbReference>
<keyword evidence="8" id="KW-1185">Reference proteome</keyword>
<dbReference type="InterPro" id="IPR003593">
    <property type="entry name" value="AAA+_ATPase"/>
</dbReference>
<dbReference type="RefSeq" id="WP_108382669.1">
    <property type="nucleotide sequence ID" value="NZ_CP028858.1"/>
</dbReference>
<dbReference type="KEGG" id="harc:HARCEL1_09155"/>
<dbReference type="AlphaFoldDB" id="A0A2R4X255"/>
<protein>
    <recommendedName>
        <fullName evidence="6">AAA+ ATPase domain-containing protein</fullName>
    </recommendedName>
</protein>
<keyword evidence="5" id="KW-0812">Transmembrane</keyword>
<dbReference type="EMBL" id="CP028858">
    <property type="protein sequence ID" value="AWB27868.1"/>
    <property type="molecule type" value="Genomic_DNA"/>
</dbReference>
<dbReference type="GeneID" id="36512672"/>